<evidence type="ECO:0000256" key="2">
    <source>
        <dbReference type="ARBA" id="ARBA00023239"/>
    </source>
</evidence>
<dbReference type="PANTHER" id="PTHR22789:SF0">
    <property type="entry name" value="3-OXO-TETRONATE 4-PHOSPHATE DECARBOXYLASE-RELATED"/>
    <property type="match status" value="1"/>
</dbReference>
<comment type="caution">
    <text evidence="4">The sequence shown here is derived from an EMBL/GenBank/DDBJ whole genome shotgun (WGS) entry which is preliminary data.</text>
</comment>
<evidence type="ECO:0000259" key="3">
    <source>
        <dbReference type="SMART" id="SM01007"/>
    </source>
</evidence>
<proteinExistence type="predicted"/>
<dbReference type="GO" id="GO:0019323">
    <property type="term" value="P:pentose catabolic process"/>
    <property type="evidence" value="ECO:0007669"/>
    <property type="project" value="TreeGrafter"/>
</dbReference>
<keyword evidence="1" id="KW-0479">Metal-binding</keyword>
<dbReference type="Pfam" id="PF00596">
    <property type="entry name" value="Aldolase_II"/>
    <property type="match status" value="1"/>
</dbReference>
<dbReference type="GO" id="GO:0046872">
    <property type="term" value="F:metal ion binding"/>
    <property type="evidence" value="ECO:0007669"/>
    <property type="project" value="UniProtKB-KW"/>
</dbReference>
<sequence length="232" mass="25903">MAYYKDLPTRMPHLKQGPFQKPDTVYNAITEVGYHTVSYGLVDSYFGNVSYELDGILYISQTASSLDELAHQIDPCPLDGSSCAAITASSEFSAHKKIVLDNNYQAVLHGHPRFSVVMSLFCTHRNLCHNNNQCHTHCNKNRQIQDVPVIPGEVGCGPYGLVHTLPKAFKDSKSVIVYGHGVLLWVKLILSQHLNVWQELKKCVRMNTLDCLGMLENKFPNSGDTILINLIS</sequence>
<dbReference type="GO" id="GO:0005829">
    <property type="term" value="C:cytosol"/>
    <property type="evidence" value="ECO:0007669"/>
    <property type="project" value="TreeGrafter"/>
</dbReference>
<dbReference type="PANTHER" id="PTHR22789">
    <property type="entry name" value="FUCULOSE PHOSPHATE ALDOLASE"/>
    <property type="match status" value="1"/>
</dbReference>
<gene>
    <name evidence="4" type="ORF">OMM_08047</name>
</gene>
<organism evidence="4 5">
    <name type="scientific">Candidatus Magnetoglobus multicellularis str. Araruama</name>
    <dbReference type="NCBI Taxonomy" id="890399"/>
    <lineage>
        <taxon>Bacteria</taxon>
        <taxon>Pseudomonadati</taxon>
        <taxon>Thermodesulfobacteriota</taxon>
        <taxon>Desulfobacteria</taxon>
        <taxon>Desulfobacterales</taxon>
        <taxon>Desulfobacteraceae</taxon>
        <taxon>Candidatus Magnetoglobus</taxon>
    </lineage>
</organism>
<dbReference type="GO" id="GO:0016832">
    <property type="term" value="F:aldehyde-lyase activity"/>
    <property type="evidence" value="ECO:0007669"/>
    <property type="project" value="TreeGrafter"/>
</dbReference>
<dbReference type="Gene3D" id="3.40.225.10">
    <property type="entry name" value="Class II aldolase/adducin N-terminal domain"/>
    <property type="match status" value="1"/>
</dbReference>
<evidence type="ECO:0000313" key="4">
    <source>
        <dbReference type="EMBL" id="ETR71546.1"/>
    </source>
</evidence>
<accession>A0A1V1P9V8</accession>
<dbReference type="InterPro" id="IPR001303">
    <property type="entry name" value="Aldolase_II/adducin_N"/>
</dbReference>
<keyword evidence="2" id="KW-0456">Lyase</keyword>
<dbReference type="Proteomes" id="UP000189670">
    <property type="component" value="Unassembled WGS sequence"/>
</dbReference>
<dbReference type="SUPFAM" id="SSF53639">
    <property type="entry name" value="AraD/HMP-PK domain-like"/>
    <property type="match status" value="1"/>
</dbReference>
<dbReference type="InterPro" id="IPR050197">
    <property type="entry name" value="Aldolase_class_II_sugar_metab"/>
</dbReference>
<dbReference type="SMART" id="SM01007">
    <property type="entry name" value="Aldolase_II"/>
    <property type="match status" value="1"/>
</dbReference>
<dbReference type="InterPro" id="IPR036409">
    <property type="entry name" value="Aldolase_II/adducin_N_sf"/>
</dbReference>
<dbReference type="EMBL" id="ATBP01000254">
    <property type="protein sequence ID" value="ETR71546.1"/>
    <property type="molecule type" value="Genomic_DNA"/>
</dbReference>
<evidence type="ECO:0000313" key="5">
    <source>
        <dbReference type="Proteomes" id="UP000189670"/>
    </source>
</evidence>
<feature type="domain" description="Class II aldolase/adducin N-terminal" evidence="3">
    <location>
        <begin position="27"/>
        <end position="196"/>
    </location>
</feature>
<dbReference type="AlphaFoldDB" id="A0A1V1P9V8"/>
<reference evidence="5" key="1">
    <citation type="submission" date="2012-11" db="EMBL/GenBank/DDBJ databases">
        <authorList>
            <person name="Lucero-Rivera Y.E."/>
            <person name="Tovar-Ramirez D."/>
        </authorList>
    </citation>
    <scope>NUCLEOTIDE SEQUENCE [LARGE SCALE GENOMIC DNA]</scope>
    <source>
        <strain evidence="5">Araruama</strain>
    </source>
</reference>
<name>A0A1V1P9V8_9BACT</name>
<protein>
    <recommendedName>
        <fullName evidence="3">Class II aldolase/adducin N-terminal domain-containing protein</fullName>
    </recommendedName>
</protein>
<evidence type="ECO:0000256" key="1">
    <source>
        <dbReference type="ARBA" id="ARBA00022723"/>
    </source>
</evidence>